<evidence type="ECO:0000313" key="3">
    <source>
        <dbReference type="Proteomes" id="UP000820669"/>
    </source>
</evidence>
<protein>
    <submittedName>
        <fullName evidence="2">Isoniazid-inducible protein iniC</fullName>
    </submittedName>
</protein>
<reference evidence="2 3" key="1">
    <citation type="submission" date="2020-04" db="EMBL/GenBank/DDBJ databases">
        <authorList>
            <person name="Klaysubun C."/>
            <person name="Duangmal K."/>
            <person name="Lipun K."/>
        </authorList>
    </citation>
    <scope>NUCLEOTIDE SEQUENCE [LARGE SCALE GENOMIC DNA]</scope>
    <source>
        <strain evidence="2 3">K10HN5</strain>
    </source>
</reference>
<accession>A0ABX1SJD6</accession>
<comment type="caution">
    <text evidence="2">The sequence shown here is derived from an EMBL/GenBank/DDBJ whole genome shotgun (WGS) entry which is preliminary data.</text>
</comment>
<dbReference type="EMBL" id="JAAXLA010000095">
    <property type="protein sequence ID" value="NMI01681.1"/>
    <property type="molecule type" value="Genomic_DNA"/>
</dbReference>
<dbReference type="InterPro" id="IPR051943">
    <property type="entry name" value="TRAFAC_Dynamin-like_GTPase"/>
</dbReference>
<dbReference type="InterPro" id="IPR027417">
    <property type="entry name" value="P-loop_NTPase"/>
</dbReference>
<dbReference type="PANTHER" id="PTHR43681">
    <property type="entry name" value="TRANSMEMBRANE GTPASE FZO"/>
    <property type="match status" value="1"/>
</dbReference>
<keyword evidence="3" id="KW-1185">Reference proteome</keyword>
<dbReference type="Gene3D" id="3.40.50.300">
    <property type="entry name" value="P-loop containing nucleotide triphosphate hydrolases"/>
    <property type="match status" value="1"/>
</dbReference>
<organism evidence="2 3">
    <name type="scientific">Pseudonocardia acidicola</name>
    <dbReference type="NCBI Taxonomy" id="2724939"/>
    <lineage>
        <taxon>Bacteria</taxon>
        <taxon>Bacillati</taxon>
        <taxon>Actinomycetota</taxon>
        <taxon>Actinomycetes</taxon>
        <taxon>Pseudonocardiales</taxon>
        <taxon>Pseudonocardiaceae</taxon>
        <taxon>Pseudonocardia</taxon>
    </lineage>
</organism>
<gene>
    <name evidence="2" type="ORF">HF526_30945</name>
</gene>
<dbReference type="InterPro" id="IPR045063">
    <property type="entry name" value="Dynamin_N"/>
</dbReference>
<proteinExistence type="predicted"/>
<dbReference type="PANTHER" id="PTHR43681:SF1">
    <property type="entry name" value="SARCALUMENIN"/>
    <property type="match status" value="1"/>
</dbReference>
<evidence type="ECO:0000313" key="2">
    <source>
        <dbReference type="EMBL" id="NMI01681.1"/>
    </source>
</evidence>
<dbReference type="RefSeq" id="WP_169385198.1">
    <property type="nucleotide sequence ID" value="NZ_JAAXLA010000095.1"/>
</dbReference>
<evidence type="ECO:0000259" key="1">
    <source>
        <dbReference type="Pfam" id="PF00350"/>
    </source>
</evidence>
<dbReference type="Proteomes" id="UP000820669">
    <property type="component" value="Unassembled WGS sequence"/>
</dbReference>
<dbReference type="SUPFAM" id="SSF52540">
    <property type="entry name" value="P-loop containing nucleoside triphosphate hydrolases"/>
    <property type="match status" value="1"/>
</dbReference>
<sequence>MTGVEQARALIRATRTELGGDPRVDAELRACEQRLDEPLRVALTGALKSGKSTLLNALVGEEIAPTDATECTRVVTWFSRGAAPRIDLVHDGGVVTSLPVLRAGGRLSLDLGAVTADRVGRLEVRWPSALLERYTLVDTPGTSSNSRDVSERTLAFLEPEDGPCEADVIVYLMRNLHDSDVQFLRRLREHRGAGAGPLGVVGVLSRADETDGGRGASLEAAHRVRGELRAARELDGLHQDFVPVSGLLALRGQTLRQSEFTALRALAGVPEDTLATAMISTSRFTRPESDLPVSAARRAQLLDTFGVFGIRVAVSAIRSGAADASALAAELVRRSGLDELRRSLDIRFGQRNGQLKTHAALRSLRRILLRHRRPGTGRLLRSTDRLLADRHAFVELRVLSGLHVLELPEPIRDTLELVLGGAGTSATQRLGLPRDAPPAQVRDTALRAVRFWRDRLEHPVLDVVTAQAYRAAVRSCEAVLAHTPAAPRAAAWPVPAAPLAAVTPMARSW</sequence>
<feature type="domain" description="Dynamin N-terminal" evidence="1">
    <location>
        <begin position="41"/>
        <end position="192"/>
    </location>
</feature>
<name>A0ABX1SJD6_9PSEU</name>
<dbReference type="Pfam" id="PF00350">
    <property type="entry name" value="Dynamin_N"/>
    <property type="match status" value="1"/>
</dbReference>